<dbReference type="GeneID" id="8454066"/>
<evidence type="ECO:0000259" key="8">
    <source>
        <dbReference type="Pfam" id="PF00961"/>
    </source>
</evidence>
<accession>C7U023</accession>
<dbReference type="RefSeq" id="YP_003204909.1">
    <property type="nucleotide sequence ID" value="NC_013255.1"/>
</dbReference>
<dbReference type="PANTHER" id="PTHR42829">
    <property type="entry name" value="NADH-UBIQUINONE OXIDOREDUCTASE CHAIN 5"/>
    <property type="match status" value="1"/>
</dbReference>
<evidence type="ECO:0000313" key="9">
    <source>
        <dbReference type="EMBL" id="CAY39279.1"/>
    </source>
</evidence>
<keyword evidence="2 5" id="KW-0812">Transmembrane</keyword>
<geneLocation type="mitochondrion" evidence="9"/>
<keyword evidence="9" id="KW-0378">Hydrolase</keyword>
<reference evidence="9" key="1">
    <citation type="journal article" date="2009" name="FEMS Yeast Res.">
        <title>The complete mitochondrial genome of the yeast Pichia sorbitophila.</title>
        <authorList>
            <person name="Jung P.P."/>
            <person name="Schacherer J."/>
            <person name="Souciet J.-L."/>
            <person name="Potier S."/>
            <person name="Wincker P."/>
            <person name="de Montigny J."/>
        </authorList>
    </citation>
    <scope>NUCLEOTIDE SEQUENCE [LARGE SCALE GENOMIC DNA]</scope>
    <source>
        <strain evidence="9">ATCC MYA-4447 / BCRC 22081 / CBS 7064 / NBRC 10061 / NRRL Y-12695</strain>
    </source>
</reference>
<feature type="transmembrane region" description="Helical" evidence="5">
    <location>
        <begin position="91"/>
        <end position="109"/>
    </location>
</feature>
<dbReference type="InterPro" id="IPR027434">
    <property type="entry name" value="Homing_endonucl"/>
</dbReference>
<sequence>MTWLIYRYEEPMRMKFGTWFNMGEMEVNYGMMLDSLSMMVMVPVGIVTLCVLMYAMDYMRHDPNRNRFYIMLSVFAMFMTVLVVSENYLMMFIGWEFVGVVSYLLMSFWNTRMTAMKSGLSAITLNRMGDTFFVICLGILFNVYHAVDFETVELLTPHVNTNMLNMMALTLLLAATAKSAQLGLHGWLLSAMEGPTPVSALLHAATMVCSGVYVLVRSSFMLEYTPSMLLTMLWLGGITTLVSGLMAMVSNDIKKVMALSTMSQLARKYYMNMMFRNQTMCVEVLMNMFNINSQMTKAHNMFMLLYMYYINSNTFNSFSAMRQYFSFINTFDFMFMSEKWKIIIMSKLVGISEAMRLMFINFSYLFMHNFIYPYSLIYSSSFNYDYKKEEEDILNKENLISNEYEEEGNHNNVSSDPFHEWLAGLIDGDGYFNLSKKGTARLIITMDIKDKKSLYDIKNKFGGSMYMIANANALKYQMSHKKGLMTLMNAINGNMRNPKRMLQMNKLCNKYNIKLLFPKPLTYNNGWFSGMMDSDGSTYMNENNEQMFLSVTQKDKYILEPLIKMYSGRIRTISPKIEAFRYDMYRKNELFNLIDNYFNKYPLRSSKSKRLNLIKEFYLLRPYKDSKDMVLLNKWLLFKDKWDKYKD</sequence>
<feature type="transmembrane region" description="Helical" evidence="5">
    <location>
        <begin position="228"/>
        <end position="249"/>
    </location>
</feature>
<feature type="transmembrane region" description="Helical" evidence="5">
    <location>
        <begin position="167"/>
        <end position="188"/>
    </location>
</feature>
<feature type="domain" description="NADH:quinone oxidoreductase/Mrp antiporter transmembrane" evidence="6">
    <location>
        <begin position="85"/>
        <end position="318"/>
    </location>
</feature>
<evidence type="ECO:0000259" key="6">
    <source>
        <dbReference type="Pfam" id="PF00361"/>
    </source>
</evidence>
<dbReference type="SUPFAM" id="SSF55608">
    <property type="entry name" value="Homing endonucleases"/>
    <property type="match status" value="2"/>
</dbReference>
<comment type="subcellular location">
    <subcellularLocation>
        <location evidence="1">Membrane</location>
        <topology evidence="1">Multi-pass membrane protein</topology>
    </subcellularLocation>
</comment>
<dbReference type="InParanoid" id="C7U023"/>
<dbReference type="GO" id="GO:0015990">
    <property type="term" value="P:electron transport coupled proton transport"/>
    <property type="evidence" value="ECO:0007669"/>
    <property type="project" value="TreeGrafter"/>
</dbReference>
<evidence type="ECO:0000256" key="5">
    <source>
        <dbReference type="SAM" id="Phobius"/>
    </source>
</evidence>
<dbReference type="EMBL" id="FN356025">
    <property type="protein sequence ID" value="CAY39279.1"/>
    <property type="molecule type" value="Genomic_DNA"/>
</dbReference>
<dbReference type="Pfam" id="PF00662">
    <property type="entry name" value="Proton_antipo_N"/>
    <property type="match status" value="1"/>
</dbReference>
<dbReference type="STRING" id="559304.C7U023"/>
<dbReference type="GO" id="GO:0042773">
    <property type="term" value="P:ATP synthesis coupled electron transport"/>
    <property type="evidence" value="ECO:0007669"/>
    <property type="project" value="InterPro"/>
</dbReference>
<evidence type="ECO:0000256" key="2">
    <source>
        <dbReference type="ARBA" id="ARBA00022692"/>
    </source>
</evidence>
<dbReference type="InterPro" id="IPR004860">
    <property type="entry name" value="LAGLIDADG_dom"/>
</dbReference>
<dbReference type="PRINTS" id="PR01434">
    <property type="entry name" value="NADHDHGNASE5"/>
</dbReference>
<dbReference type="InterPro" id="IPR001750">
    <property type="entry name" value="ND/Mrp_TM"/>
</dbReference>
<gene>
    <name evidence="9" type="primary">nad5-i2</name>
</gene>
<feature type="transmembrane region" description="Helical" evidence="5">
    <location>
        <begin position="200"/>
        <end position="216"/>
    </location>
</feature>
<feature type="transmembrane region" description="Helical" evidence="5">
    <location>
        <begin position="36"/>
        <end position="56"/>
    </location>
</feature>
<feature type="domain" description="Homing endonuclease LAGLIDADG" evidence="8">
    <location>
        <begin position="529"/>
        <end position="618"/>
    </location>
</feature>
<dbReference type="Pfam" id="PF00961">
    <property type="entry name" value="LAGLIDADG_1"/>
    <property type="match status" value="2"/>
</dbReference>
<evidence type="ECO:0000256" key="1">
    <source>
        <dbReference type="ARBA" id="ARBA00004141"/>
    </source>
</evidence>
<keyword evidence="3 5" id="KW-1133">Transmembrane helix</keyword>
<feature type="transmembrane region" description="Helical" evidence="5">
    <location>
        <begin position="301"/>
        <end position="321"/>
    </location>
</feature>
<keyword evidence="9" id="KW-0255">Endonuclease</keyword>
<dbReference type="Gene3D" id="3.10.28.10">
    <property type="entry name" value="Homing endonucleases"/>
    <property type="match status" value="2"/>
</dbReference>
<protein>
    <submittedName>
        <fullName evidence="9">Endonuclease, NAD5 group I intron encoded</fullName>
    </submittedName>
</protein>
<evidence type="ECO:0000256" key="3">
    <source>
        <dbReference type="ARBA" id="ARBA00022989"/>
    </source>
</evidence>
<dbReference type="GO" id="GO:0003954">
    <property type="term" value="F:NADH dehydrogenase activity"/>
    <property type="evidence" value="ECO:0007669"/>
    <property type="project" value="TreeGrafter"/>
</dbReference>
<dbReference type="GO" id="GO:0004519">
    <property type="term" value="F:endonuclease activity"/>
    <property type="evidence" value="ECO:0007669"/>
    <property type="project" value="UniProtKB-KW"/>
</dbReference>
<dbReference type="GO" id="GO:0008137">
    <property type="term" value="F:NADH dehydrogenase (ubiquinone) activity"/>
    <property type="evidence" value="ECO:0007669"/>
    <property type="project" value="InterPro"/>
</dbReference>
<keyword evidence="9" id="KW-0496">Mitochondrion</keyword>
<evidence type="ECO:0000259" key="7">
    <source>
        <dbReference type="Pfam" id="PF00662"/>
    </source>
</evidence>
<keyword evidence="9" id="KW-0540">Nuclease</keyword>
<feature type="transmembrane region" description="Helical" evidence="5">
    <location>
        <begin position="68"/>
        <end position="85"/>
    </location>
</feature>
<dbReference type="InterPro" id="IPR003945">
    <property type="entry name" value="NU5C-like"/>
</dbReference>
<feature type="transmembrane region" description="Helical" evidence="5">
    <location>
        <begin position="130"/>
        <end position="147"/>
    </location>
</feature>
<organism>
    <name type="scientific">Pichia sorbitophila (strain ATCC MYA-4447 / BCRC 22081 / CBS 7064 / NBRC 10061 / NRRL Y-12695)</name>
    <name type="common">Hybrid yeast</name>
    <dbReference type="NCBI Taxonomy" id="559304"/>
    <lineage>
        <taxon>Eukaryota</taxon>
        <taxon>Fungi</taxon>
        <taxon>Dikarya</taxon>
        <taxon>Ascomycota</taxon>
        <taxon>Saccharomycotina</taxon>
        <taxon>Pichiomycetes</taxon>
        <taxon>Debaryomycetaceae</taxon>
        <taxon>Millerozyma</taxon>
    </lineage>
</organism>
<dbReference type="AlphaFoldDB" id="C7U023"/>
<keyword evidence="4 5" id="KW-0472">Membrane</keyword>
<dbReference type="InterPro" id="IPR001516">
    <property type="entry name" value="Proton_antipo_N"/>
</dbReference>
<name>C7U023_PICSO</name>
<evidence type="ECO:0000256" key="4">
    <source>
        <dbReference type="ARBA" id="ARBA00023136"/>
    </source>
</evidence>
<dbReference type="PANTHER" id="PTHR42829:SF2">
    <property type="entry name" value="NADH-UBIQUINONE OXIDOREDUCTASE CHAIN 5"/>
    <property type="match status" value="1"/>
</dbReference>
<feature type="domain" description="NADH-Ubiquinone oxidoreductase (complex I) chain 5 N-terminal" evidence="7">
    <location>
        <begin position="19"/>
        <end position="69"/>
    </location>
</feature>
<dbReference type="Pfam" id="PF00361">
    <property type="entry name" value="Proton_antipo_M"/>
    <property type="match status" value="1"/>
</dbReference>
<dbReference type="GO" id="GO:0016020">
    <property type="term" value="C:membrane"/>
    <property type="evidence" value="ECO:0007669"/>
    <property type="project" value="UniProtKB-SubCell"/>
</dbReference>
<feature type="domain" description="Homing endonuclease LAGLIDADG" evidence="8">
    <location>
        <begin position="422"/>
        <end position="508"/>
    </location>
</feature>
<proteinExistence type="predicted"/>